<keyword evidence="7" id="KW-1185">Reference proteome</keyword>
<dbReference type="PROSITE" id="PS51865">
    <property type="entry name" value="PDZ_GRASP"/>
    <property type="match status" value="1"/>
</dbReference>
<name>A0A1B0DJQ4_PHLPP</name>
<keyword evidence="4" id="KW-0333">Golgi apparatus</keyword>
<dbReference type="InterPro" id="IPR024958">
    <property type="entry name" value="GRASP_PDZ"/>
</dbReference>
<dbReference type="GO" id="GO:0000139">
    <property type="term" value="C:Golgi membrane"/>
    <property type="evidence" value="ECO:0007669"/>
    <property type="project" value="UniProtKB-SubCell"/>
</dbReference>
<dbReference type="FunFam" id="2.30.42.10:FF:000026">
    <property type="entry name" value="Golgi reassembly stacking protein 2"/>
    <property type="match status" value="1"/>
</dbReference>
<comment type="similarity">
    <text evidence="2">Belongs to the GORASP family.</text>
</comment>
<dbReference type="Gene3D" id="2.30.42.10">
    <property type="match status" value="1"/>
</dbReference>
<dbReference type="InterPro" id="IPR036034">
    <property type="entry name" value="PDZ_sf"/>
</dbReference>
<evidence type="ECO:0000313" key="6">
    <source>
        <dbReference type="EnsemblMetazoa" id="PPAI008478-PA"/>
    </source>
</evidence>
<protein>
    <submittedName>
        <fullName evidence="6">Uncharacterized protein</fullName>
    </submittedName>
</protein>
<evidence type="ECO:0000256" key="4">
    <source>
        <dbReference type="ARBA" id="ARBA00023034"/>
    </source>
</evidence>
<dbReference type="AlphaFoldDB" id="A0A1B0DJQ4"/>
<keyword evidence="3" id="KW-0677">Repeat</keyword>
<evidence type="ECO:0000256" key="2">
    <source>
        <dbReference type="ARBA" id="ARBA00007144"/>
    </source>
</evidence>
<sequence length="308" mass="32267">MKCLIGVRSFSDYIIGADSVLHESEDLFTLIESHEGRPLKMYVYNTEDDACREVTIKPNTKWGGEGSLGCGIGYGYLHRIPVRMLPEEKKPLFRMPIKAETVASVVTTDTPPLIAASFAPSSTEPTIPFVPPLTNTFPNVSGPQNGETAATTTGVTGVSLAAPVSLFGNTFAPTVATSAIPGVINTSQLFSGVSTTADPFASVSSTVPPPVPMFSPQQIPAPAPIPHIPAFSHTAYTPPTPHSYPLMEAQPPPPLQTVSTYPQVGGQALTTPIALPGMPPITVSATIPPQALLTSFSAAATPLTPPQN</sequence>
<reference evidence="6" key="1">
    <citation type="submission" date="2022-08" db="UniProtKB">
        <authorList>
            <consortium name="EnsemblMetazoa"/>
        </authorList>
    </citation>
    <scope>IDENTIFICATION</scope>
    <source>
        <strain evidence="6">Israel</strain>
    </source>
</reference>
<organism evidence="6 7">
    <name type="scientific">Phlebotomus papatasi</name>
    <name type="common">Sandfly</name>
    <dbReference type="NCBI Taxonomy" id="29031"/>
    <lineage>
        <taxon>Eukaryota</taxon>
        <taxon>Metazoa</taxon>
        <taxon>Ecdysozoa</taxon>
        <taxon>Arthropoda</taxon>
        <taxon>Hexapoda</taxon>
        <taxon>Insecta</taxon>
        <taxon>Pterygota</taxon>
        <taxon>Neoptera</taxon>
        <taxon>Endopterygota</taxon>
        <taxon>Diptera</taxon>
        <taxon>Nematocera</taxon>
        <taxon>Psychodoidea</taxon>
        <taxon>Psychodidae</taxon>
        <taxon>Phlebotomus</taxon>
        <taxon>Phlebotomus</taxon>
    </lineage>
</organism>
<dbReference type="EnsemblMetazoa" id="PPAI008478-RA">
    <property type="protein sequence ID" value="PPAI008478-PA"/>
    <property type="gene ID" value="PPAI008478"/>
</dbReference>
<dbReference type="VEuPathDB" id="VectorBase:PPAI008478"/>
<keyword evidence="5" id="KW-0472">Membrane</keyword>
<dbReference type="Pfam" id="PF04495">
    <property type="entry name" value="GRASP55_65"/>
    <property type="match status" value="1"/>
</dbReference>
<dbReference type="PANTHER" id="PTHR12893:SF0">
    <property type="entry name" value="GRASP65"/>
    <property type="match status" value="1"/>
</dbReference>
<dbReference type="PANTHER" id="PTHR12893">
    <property type="entry name" value="GOLGI REASSEMBLY STACKING PROTEIN GRASP"/>
    <property type="match status" value="1"/>
</dbReference>
<evidence type="ECO:0000313" key="7">
    <source>
        <dbReference type="Proteomes" id="UP000092462"/>
    </source>
</evidence>
<evidence type="ECO:0000256" key="5">
    <source>
        <dbReference type="ARBA" id="ARBA00023136"/>
    </source>
</evidence>
<evidence type="ECO:0000256" key="1">
    <source>
        <dbReference type="ARBA" id="ARBA00004394"/>
    </source>
</evidence>
<comment type="subcellular location">
    <subcellularLocation>
        <location evidence="1">Golgi apparatus membrane</location>
    </subcellularLocation>
</comment>
<dbReference type="GO" id="GO:0007030">
    <property type="term" value="P:Golgi organization"/>
    <property type="evidence" value="ECO:0007669"/>
    <property type="project" value="TreeGrafter"/>
</dbReference>
<proteinExistence type="inferred from homology"/>
<accession>A0A1B0DJQ4</accession>
<dbReference type="EMBL" id="AJVK01035126">
    <property type="status" value="NOT_ANNOTATED_CDS"/>
    <property type="molecule type" value="Genomic_DNA"/>
</dbReference>
<dbReference type="VEuPathDB" id="VectorBase:PPAPM1_006359"/>
<dbReference type="InterPro" id="IPR007583">
    <property type="entry name" value="GRASP55_65"/>
</dbReference>
<evidence type="ECO:0000256" key="3">
    <source>
        <dbReference type="ARBA" id="ARBA00022737"/>
    </source>
</evidence>
<dbReference type="Proteomes" id="UP000092462">
    <property type="component" value="Unassembled WGS sequence"/>
</dbReference>